<keyword evidence="2" id="KW-1185">Reference proteome</keyword>
<evidence type="ECO:0000313" key="2">
    <source>
        <dbReference type="Proteomes" id="UP000319557"/>
    </source>
</evidence>
<evidence type="ECO:0008006" key="3">
    <source>
        <dbReference type="Google" id="ProtNLM"/>
    </source>
</evidence>
<accession>A0A517M8A8</accession>
<dbReference type="Proteomes" id="UP000319557">
    <property type="component" value="Chromosome"/>
</dbReference>
<sequence>MPRLSIIIPLRSHSEDFETTLVSVLENRPDDCEVIVAHDGNYEDPFELAGEVCFAVGNDCTLLNLVRAGSEIATSPIVHVLADGFQATSGWTDSIDETFADHDVACASPLVCDMDDHDLILAAGWTTNALRLRRPIAHGATAVGRLEADRISGLFLAASFWRVSALRQCLKASSVATAVDFEAFASRWVKKAAYDIQIAGESRVTTYEDAVEIESVGFRTGYQLQSAGPASGAAATIGFAMLSCLTQPHRFGTWTTAAGRVAASILAGKRRQEIDRDLRKLASASIESPQAFVESQPQTLAFPVSEPLRRAA</sequence>
<dbReference type="RefSeq" id="WP_145348816.1">
    <property type="nucleotide sequence ID" value="NZ_CP036261.1"/>
</dbReference>
<dbReference type="OrthoDB" id="252101at2"/>
<name>A0A517M8A8_9BACT</name>
<dbReference type="InterPro" id="IPR029044">
    <property type="entry name" value="Nucleotide-diphossugar_trans"/>
</dbReference>
<evidence type="ECO:0000313" key="1">
    <source>
        <dbReference type="EMBL" id="QDS91125.1"/>
    </source>
</evidence>
<organism evidence="1 2">
    <name type="scientific">Rosistilla ulvae</name>
    <dbReference type="NCBI Taxonomy" id="1930277"/>
    <lineage>
        <taxon>Bacteria</taxon>
        <taxon>Pseudomonadati</taxon>
        <taxon>Planctomycetota</taxon>
        <taxon>Planctomycetia</taxon>
        <taxon>Pirellulales</taxon>
        <taxon>Pirellulaceae</taxon>
        <taxon>Rosistilla</taxon>
    </lineage>
</organism>
<dbReference type="AlphaFoldDB" id="A0A517M8A8"/>
<reference evidence="1 2" key="1">
    <citation type="submission" date="2019-02" db="EMBL/GenBank/DDBJ databases">
        <title>Deep-cultivation of Planctomycetes and their phenomic and genomic characterization uncovers novel biology.</title>
        <authorList>
            <person name="Wiegand S."/>
            <person name="Jogler M."/>
            <person name="Boedeker C."/>
            <person name="Pinto D."/>
            <person name="Vollmers J."/>
            <person name="Rivas-Marin E."/>
            <person name="Kohn T."/>
            <person name="Peeters S.H."/>
            <person name="Heuer A."/>
            <person name="Rast P."/>
            <person name="Oberbeckmann S."/>
            <person name="Bunk B."/>
            <person name="Jeske O."/>
            <person name="Meyerdierks A."/>
            <person name="Storesund J.E."/>
            <person name="Kallscheuer N."/>
            <person name="Luecker S."/>
            <person name="Lage O.M."/>
            <person name="Pohl T."/>
            <person name="Merkel B.J."/>
            <person name="Hornburger P."/>
            <person name="Mueller R.-W."/>
            <person name="Bruemmer F."/>
            <person name="Labrenz M."/>
            <person name="Spormann A.M."/>
            <person name="Op den Camp H."/>
            <person name="Overmann J."/>
            <person name="Amann R."/>
            <person name="Jetten M.S.M."/>
            <person name="Mascher T."/>
            <person name="Medema M.H."/>
            <person name="Devos D.P."/>
            <person name="Kaster A.-K."/>
            <person name="Ovreas L."/>
            <person name="Rohde M."/>
            <person name="Galperin M.Y."/>
            <person name="Jogler C."/>
        </authorList>
    </citation>
    <scope>NUCLEOTIDE SEQUENCE [LARGE SCALE GENOMIC DNA]</scope>
    <source>
        <strain evidence="1 2">EC9</strain>
    </source>
</reference>
<gene>
    <name evidence="1" type="ORF">EC9_53450</name>
</gene>
<dbReference type="EMBL" id="CP036261">
    <property type="protein sequence ID" value="QDS91125.1"/>
    <property type="molecule type" value="Genomic_DNA"/>
</dbReference>
<dbReference type="KEGG" id="ruv:EC9_53450"/>
<dbReference type="CDD" id="cd00761">
    <property type="entry name" value="Glyco_tranf_GTA_type"/>
    <property type="match status" value="1"/>
</dbReference>
<protein>
    <recommendedName>
        <fullName evidence="3">Glycosyl transferase family 2</fullName>
    </recommendedName>
</protein>
<dbReference type="SUPFAM" id="SSF53448">
    <property type="entry name" value="Nucleotide-diphospho-sugar transferases"/>
    <property type="match status" value="1"/>
</dbReference>
<proteinExistence type="predicted"/>